<organism evidence="4 5">
    <name type="scientific">Pendulispora albinea</name>
    <dbReference type="NCBI Taxonomy" id="2741071"/>
    <lineage>
        <taxon>Bacteria</taxon>
        <taxon>Pseudomonadati</taxon>
        <taxon>Myxococcota</taxon>
        <taxon>Myxococcia</taxon>
        <taxon>Myxococcales</taxon>
        <taxon>Sorangiineae</taxon>
        <taxon>Pendulisporaceae</taxon>
        <taxon>Pendulispora</taxon>
    </lineage>
</organism>
<name>A0ABZ2LQL9_9BACT</name>
<dbReference type="NCBIfam" id="TIGR03438">
    <property type="entry name" value="egtD_ergothio"/>
    <property type="match status" value="1"/>
</dbReference>
<dbReference type="Proteomes" id="UP001370348">
    <property type="component" value="Chromosome"/>
</dbReference>
<dbReference type="PANTHER" id="PTHR43397:SF1">
    <property type="entry name" value="ERGOTHIONEINE BIOSYNTHESIS PROTEIN 1"/>
    <property type="match status" value="1"/>
</dbReference>
<dbReference type="Gene3D" id="3.40.50.150">
    <property type="entry name" value="Vaccinia Virus protein VP39"/>
    <property type="match status" value="1"/>
</dbReference>
<dbReference type="InterPro" id="IPR019257">
    <property type="entry name" value="MeTrfase_dom"/>
</dbReference>
<keyword evidence="5" id="KW-1185">Reference proteome</keyword>
<gene>
    <name evidence="4" type="primary">egtD</name>
    <name evidence="4" type="ORF">LZC94_35020</name>
</gene>
<keyword evidence="1 4" id="KW-0489">Methyltransferase</keyword>
<sequence>MMKKTSIGPFTLYDYAPTREDSFRTEVLRGLAQPKKAIPCKFFYDERGSRLFDDICELPEYYPTRTELAILSQYTREIARELGPRPLLIELGSGSGNKTRLVLDYLDDPAAYVPIDIAREHLIASAALLLDAYADRGLEVLPVCADYTKDFDIPRARRPTQNLVFYFPGSTIGNLSPQEAVTFLSHLRSLARGPCGLLVGADLHKDRSILEPAYNDHAGVTAAFNLNVLARINRELGGDFALDHFRHRAFYNVTDRRIEMHLISTCNQTVHVGDVPIAFREGESITTEHSYKFSRESMADIASRSGFRVERVWTDAQNLFSVQLLRSV</sequence>
<feature type="domain" description="Histidine-specific methyltransferase SAM-dependent" evidence="3">
    <location>
        <begin position="23"/>
        <end position="326"/>
    </location>
</feature>
<dbReference type="PANTHER" id="PTHR43397">
    <property type="entry name" value="ERGOTHIONEINE BIOSYNTHESIS PROTEIN 1"/>
    <property type="match status" value="1"/>
</dbReference>
<accession>A0ABZ2LQL9</accession>
<dbReference type="SUPFAM" id="SSF53335">
    <property type="entry name" value="S-adenosyl-L-methionine-dependent methyltransferases"/>
    <property type="match status" value="1"/>
</dbReference>
<evidence type="ECO:0000313" key="4">
    <source>
        <dbReference type="EMBL" id="WXB13052.1"/>
    </source>
</evidence>
<evidence type="ECO:0000256" key="1">
    <source>
        <dbReference type="ARBA" id="ARBA00022603"/>
    </source>
</evidence>
<dbReference type="InterPro" id="IPR051128">
    <property type="entry name" value="EgtD_Methyltrsf_superfamily"/>
</dbReference>
<dbReference type="GO" id="GO:0032259">
    <property type="term" value="P:methylation"/>
    <property type="evidence" value="ECO:0007669"/>
    <property type="project" value="UniProtKB-KW"/>
</dbReference>
<dbReference type="RefSeq" id="WP_394822671.1">
    <property type="nucleotide sequence ID" value="NZ_CP089984.1"/>
</dbReference>
<evidence type="ECO:0000259" key="3">
    <source>
        <dbReference type="Pfam" id="PF10017"/>
    </source>
</evidence>
<evidence type="ECO:0000256" key="2">
    <source>
        <dbReference type="ARBA" id="ARBA00022679"/>
    </source>
</evidence>
<dbReference type="Pfam" id="PF10017">
    <property type="entry name" value="Methyltransf_33"/>
    <property type="match status" value="1"/>
</dbReference>
<dbReference type="InterPro" id="IPR017804">
    <property type="entry name" value="MeTrfase_EgtD-like"/>
</dbReference>
<evidence type="ECO:0000313" key="5">
    <source>
        <dbReference type="Proteomes" id="UP001370348"/>
    </source>
</evidence>
<dbReference type="EC" id="2.1.1.44" evidence="4"/>
<dbReference type="EMBL" id="CP089984">
    <property type="protein sequence ID" value="WXB13052.1"/>
    <property type="molecule type" value="Genomic_DNA"/>
</dbReference>
<protein>
    <submittedName>
        <fullName evidence="4">L-histidine N(Alpha)-methyltransferase</fullName>
        <ecNumber evidence="4">2.1.1.44</ecNumber>
    </submittedName>
</protein>
<dbReference type="PIRSF" id="PIRSF018005">
    <property type="entry name" value="UCP018005"/>
    <property type="match status" value="1"/>
</dbReference>
<reference evidence="4 5" key="1">
    <citation type="submission" date="2021-12" db="EMBL/GenBank/DDBJ databases">
        <title>Discovery of the Pendulisporaceae a myxobacterial family with distinct sporulation behavior and unique specialized metabolism.</title>
        <authorList>
            <person name="Garcia R."/>
            <person name="Popoff A."/>
            <person name="Bader C.D."/>
            <person name="Loehr J."/>
            <person name="Walesch S."/>
            <person name="Walt C."/>
            <person name="Boldt J."/>
            <person name="Bunk B."/>
            <person name="Haeckl F.J.F.P.J."/>
            <person name="Gunesch A.P."/>
            <person name="Birkelbach J."/>
            <person name="Nuebel U."/>
            <person name="Pietschmann T."/>
            <person name="Bach T."/>
            <person name="Mueller R."/>
        </authorList>
    </citation>
    <scope>NUCLEOTIDE SEQUENCE [LARGE SCALE GENOMIC DNA]</scope>
    <source>
        <strain evidence="4 5">MSr11954</strain>
    </source>
</reference>
<dbReference type="InterPro" id="IPR035094">
    <property type="entry name" value="EgtD"/>
</dbReference>
<proteinExistence type="predicted"/>
<dbReference type="GO" id="GO:0052706">
    <property type="term" value="F:L-histidine N(alpha)-methyltransferase activity"/>
    <property type="evidence" value="ECO:0007669"/>
    <property type="project" value="UniProtKB-EC"/>
</dbReference>
<keyword evidence="2 4" id="KW-0808">Transferase</keyword>
<dbReference type="InterPro" id="IPR029063">
    <property type="entry name" value="SAM-dependent_MTases_sf"/>
</dbReference>